<evidence type="ECO:0000313" key="4">
    <source>
        <dbReference type="Proteomes" id="UP000326924"/>
    </source>
</evidence>
<accession>A0A5J5EFX5</accession>
<feature type="signal peptide" evidence="2">
    <location>
        <begin position="1"/>
        <end position="28"/>
    </location>
</feature>
<feature type="compositionally biased region" description="Polar residues" evidence="1">
    <location>
        <begin position="78"/>
        <end position="94"/>
    </location>
</feature>
<reference evidence="3 4" key="1">
    <citation type="submission" date="2019-09" db="EMBL/GenBank/DDBJ databases">
        <title>Draft genome of the ectomycorrhizal ascomycete Sphaerosporella brunnea.</title>
        <authorList>
            <consortium name="DOE Joint Genome Institute"/>
            <person name="Benucci G.M."/>
            <person name="Marozzi G."/>
            <person name="Antonielli L."/>
            <person name="Sanchez S."/>
            <person name="Marco P."/>
            <person name="Wang X."/>
            <person name="Falini L.B."/>
            <person name="Barry K."/>
            <person name="Haridas S."/>
            <person name="Lipzen A."/>
            <person name="Labutti K."/>
            <person name="Grigoriev I.V."/>
            <person name="Murat C."/>
            <person name="Martin F."/>
            <person name="Albertini E."/>
            <person name="Donnini D."/>
            <person name="Bonito G."/>
        </authorList>
    </citation>
    <scope>NUCLEOTIDE SEQUENCE [LARGE SCALE GENOMIC DNA]</scope>
    <source>
        <strain evidence="3 4">Sb_GMNB300</strain>
    </source>
</reference>
<keyword evidence="4" id="KW-1185">Reference proteome</keyword>
<keyword evidence="2" id="KW-0732">Signal</keyword>
<evidence type="ECO:0000256" key="1">
    <source>
        <dbReference type="SAM" id="MobiDB-lite"/>
    </source>
</evidence>
<protein>
    <recommendedName>
        <fullName evidence="5">Secreted protein</fullName>
    </recommendedName>
</protein>
<dbReference type="InParanoid" id="A0A5J5EFX5"/>
<name>A0A5J5EFX5_9PEZI</name>
<dbReference type="EMBL" id="VXIS01000416">
    <property type="protein sequence ID" value="KAA8893648.1"/>
    <property type="molecule type" value="Genomic_DNA"/>
</dbReference>
<comment type="caution">
    <text evidence="3">The sequence shown here is derived from an EMBL/GenBank/DDBJ whole genome shotgun (WGS) entry which is preliminary data.</text>
</comment>
<dbReference type="Proteomes" id="UP000326924">
    <property type="component" value="Unassembled WGS sequence"/>
</dbReference>
<sequence length="94" mass="10305">MHCAEMITPPLKPAVLRFLLTHLSACLCQTFSATSRRDGQVGTALHYIAEREIPTVNAASQQRGKMRSPRVHSKTERTLSTGATSRVYASSSMT</sequence>
<feature type="region of interest" description="Disordered" evidence="1">
    <location>
        <begin position="58"/>
        <end position="94"/>
    </location>
</feature>
<evidence type="ECO:0008006" key="5">
    <source>
        <dbReference type="Google" id="ProtNLM"/>
    </source>
</evidence>
<organism evidence="3 4">
    <name type="scientific">Sphaerosporella brunnea</name>
    <dbReference type="NCBI Taxonomy" id="1250544"/>
    <lineage>
        <taxon>Eukaryota</taxon>
        <taxon>Fungi</taxon>
        <taxon>Dikarya</taxon>
        <taxon>Ascomycota</taxon>
        <taxon>Pezizomycotina</taxon>
        <taxon>Pezizomycetes</taxon>
        <taxon>Pezizales</taxon>
        <taxon>Pyronemataceae</taxon>
        <taxon>Sphaerosporella</taxon>
    </lineage>
</organism>
<dbReference type="AlphaFoldDB" id="A0A5J5EFX5"/>
<gene>
    <name evidence="3" type="ORF">FN846DRAFT_977965</name>
</gene>
<evidence type="ECO:0000256" key="2">
    <source>
        <dbReference type="SAM" id="SignalP"/>
    </source>
</evidence>
<feature type="chain" id="PRO_5023828135" description="Secreted protein" evidence="2">
    <location>
        <begin position="29"/>
        <end position="94"/>
    </location>
</feature>
<evidence type="ECO:0000313" key="3">
    <source>
        <dbReference type="EMBL" id="KAA8893648.1"/>
    </source>
</evidence>
<proteinExistence type="predicted"/>